<evidence type="ECO:0000256" key="4">
    <source>
        <dbReference type="SAM" id="MobiDB-lite"/>
    </source>
</evidence>
<dbReference type="InterPro" id="IPR027417">
    <property type="entry name" value="P-loop_NTPase"/>
</dbReference>
<feature type="region of interest" description="Disordered" evidence="4">
    <location>
        <begin position="437"/>
        <end position="457"/>
    </location>
</feature>
<gene>
    <name evidence="6" type="ORF">ATO10_09753</name>
</gene>
<feature type="compositionally biased region" description="Basic residues" evidence="4">
    <location>
        <begin position="443"/>
        <end position="457"/>
    </location>
</feature>
<name>A0A058ZLN6_9RHOB</name>
<evidence type="ECO:0000313" key="6">
    <source>
        <dbReference type="EMBL" id="KCV82120.1"/>
    </source>
</evidence>
<dbReference type="InterPro" id="IPR045455">
    <property type="entry name" value="NrS-1_pol-like_helicase"/>
</dbReference>
<dbReference type="PANTHER" id="PTHR35372:SF2">
    <property type="entry name" value="SF3 HELICASE DOMAIN-CONTAINING PROTEIN"/>
    <property type="match status" value="1"/>
</dbReference>
<sequence>MAHARTENMKDPVAVGQMIAETAPLVVFDEDWLMHTGDHWKKTRLGSISFKQFVNRFAVQLMGETPKKAKFAEIIHAMETAVEMPEAFEPVPGKIAFRNGVLDIASRKLEPHSPEFRNRHAMPFDFDPDIGDAVEWLKFLDSVWDGTPDLIEFLQLWIGYNLLDDTSQQRFVNLVGKTRSGKGTIAHVMTRLNGSANVAALELEGMEGAFPFEGAHGKKILIMSETRIDRADVSTIVNRLLQITGEDIVEVKRKYKPPLPTEKLPGRITVLSNETMKLRKPVIMSRMIVLPMPKSFLGKEDPKLKEKLDAELPAILHWALEGARKMLAGARLEQPESGQAARDGQADDMMGPVARFAEEMLINTSETKGDAWTANNNLYREFREWSDRRGDRLPVAHDTMIAELRKLGFEERGAKFAMKSRCEALATPLRRVMRQAKAQGNKPMRHLRHPIQKSLKR</sequence>
<dbReference type="RefSeq" id="WP_051598066.1">
    <property type="nucleotide sequence ID" value="NZ_AQQY01000005.1"/>
</dbReference>
<proteinExistence type="predicted"/>
<dbReference type="InterPro" id="IPR014818">
    <property type="entry name" value="Phage/plasmid_primase_P4_C"/>
</dbReference>
<evidence type="ECO:0000259" key="5">
    <source>
        <dbReference type="PROSITE" id="PS51206"/>
    </source>
</evidence>
<dbReference type="InterPro" id="IPR006500">
    <property type="entry name" value="Helicase_put_C_phage/plasmid"/>
</dbReference>
<dbReference type="InterPro" id="IPR051620">
    <property type="entry name" value="ORF904-like_C"/>
</dbReference>
<comment type="caution">
    <text evidence="6">The sequence shown here is derived from an EMBL/GenBank/DDBJ whole genome shotgun (WGS) entry which is preliminary data.</text>
</comment>
<organism evidence="6 7">
    <name type="scientific">Actibacterium atlanticum</name>
    <dbReference type="NCBI Taxonomy" id="1461693"/>
    <lineage>
        <taxon>Bacteria</taxon>
        <taxon>Pseudomonadati</taxon>
        <taxon>Pseudomonadota</taxon>
        <taxon>Alphaproteobacteria</taxon>
        <taxon>Rhodobacterales</taxon>
        <taxon>Roseobacteraceae</taxon>
        <taxon>Actibacterium</taxon>
    </lineage>
</organism>
<keyword evidence="2" id="KW-0378">Hydrolase</keyword>
<keyword evidence="1" id="KW-0547">Nucleotide-binding</keyword>
<dbReference type="STRING" id="1461693.ATO10_09753"/>
<accession>A0A058ZLN6</accession>
<feature type="domain" description="SF3 helicase" evidence="5">
    <location>
        <begin position="149"/>
        <end position="305"/>
    </location>
</feature>
<evidence type="ECO:0000256" key="1">
    <source>
        <dbReference type="ARBA" id="ARBA00022741"/>
    </source>
</evidence>
<reference evidence="6 7" key="1">
    <citation type="submission" date="2013-04" db="EMBL/GenBank/DDBJ databases">
        <title>Shimia sp. 22II-S11-Z10 Genome Sequencing.</title>
        <authorList>
            <person name="Lai Q."/>
            <person name="Li G."/>
            <person name="Shao Z."/>
        </authorList>
    </citation>
    <scope>NUCLEOTIDE SEQUENCE [LARGE SCALE GENOMIC DNA]</scope>
    <source>
        <strain evidence="7">22II-S11-Z10</strain>
    </source>
</reference>
<dbReference type="AlphaFoldDB" id="A0A058ZLN6"/>
<dbReference type="Gene3D" id="3.40.50.300">
    <property type="entry name" value="P-loop containing nucleotide triphosphate hydrolases"/>
    <property type="match status" value="1"/>
</dbReference>
<dbReference type="GO" id="GO:0016787">
    <property type="term" value="F:hydrolase activity"/>
    <property type="evidence" value="ECO:0007669"/>
    <property type="project" value="UniProtKB-KW"/>
</dbReference>
<dbReference type="Proteomes" id="UP000024836">
    <property type="component" value="Unassembled WGS sequence"/>
</dbReference>
<dbReference type="InterPro" id="IPR014015">
    <property type="entry name" value="Helicase_SF3_DNA-vir"/>
</dbReference>
<dbReference type="OrthoDB" id="9763644at2"/>
<dbReference type="NCBIfam" id="TIGR01613">
    <property type="entry name" value="primase_Cterm"/>
    <property type="match status" value="1"/>
</dbReference>
<dbReference type="GO" id="GO:0005524">
    <property type="term" value="F:ATP binding"/>
    <property type="evidence" value="ECO:0007669"/>
    <property type="project" value="UniProtKB-KW"/>
</dbReference>
<dbReference type="Pfam" id="PF19263">
    <property type="entry name" value="DUF5906"/>
    <property type="match status" value="1"/>
</dbReference>
<evidence type="ECO:0000256" key="2">
    <source>
        <dbReference type="ARBA" id="ARBA00022801"/>
    </source>
</evidence>
<keyword evidence="7" id="KW-1185">Reference proteome</keyword>
<evidence type="ECO:0000256" key="3">
    <source>
        <dbReference type="ARBA" id="ARBA00022840"/>
    </source>
</evidence>
<protein>
    <submittedName>
        <fullName evidence="6">Phage/plasmid primase, P4 family protein</fullName>
    </submittedName>
</protein>
<dbReference type="EMBL" id="AQQY01000005">
    <property type="protein sequence ID" value="KCV82120.1"/>
    <property type="molecule type" value="Genomic_DNA"/>
</dbReference>
<dbReference type="PANTHER" id="PTHR35372">
    <property type="entry name" value="ATP BINDING PROTEIN-RELATED"/>
    <property type="match status" value="1"/>
</dbReference>
<dbReference type="SMART" id="SM00885">
    <property type="entry name" value="D5_N"/>
    <property type="match status" value="1"/>
</dbReference>
<dbReference type="SUPFAM" id="SSF52540">
    <property type="entry name" value="P-loop containing nucleoside triphosphate hydrolases"/>
    <property type="match status" value="1"/>
</dbReference>
<dbReference type="Pfam" id="PF08706">
    <property type="entry name" value="D5_N"/>
    <property type="match status" value="1"/>
</dbReference>
<dbReference type="PROSITE" id="PS51206">
    <property type="entry name" value="SF3_HELICASE_1"/>
    <property type="match status" value="1"/>
</dbReference>
<keyword evidence="3" id="KW-0067">ATP-binding</keyword>
<evidence type="ECO:0000313" key="7">
    <source>
        <dbReference type="Proteomes" id="UP000024836"/>
    </source>
</evidence>
<dbReference type="eggNOG" id="COG3378">
    <property type="taxonomic scope" value="Bacteria"/>
</dbReference>